<evidence type="ECO:0000313" key="3">
    <source>
        <dbReference type="Proteomes" id="UP000018719"/>
    </source>
</evidence>
<comment type="caution">
    <text evidence="2">The sequence shown here is derived from an EMBL/GenBank/DDBJ whole genome shotgun (WGS) entry which is preliminary data.</text>
</comment>
<gene>
    <name evidence="2" type="ORF">LEP1GSC047_1391</name>
</gene>
<sequence>MAHRKRMNKHRCGSMNPEQKGCLENKPRAYGNTNPYSYYLTFFKKPKFFS</sequence>
<proteinExistence type="predicted"/>
<feature type="region of interest" description="Disordered" evidence="1">
    <location>
        <begin position="1"/>
        <end position="26"/>
    </location>
</feature>
<accession>V6H948</accession>
<dbReference type="Proteomes" id="UP000018719">
    <property type="component" value="Unassembled WGS sequence"/>
</dbReference>
<feature type="compositionally biased region" description="Basic residues" evidence="1">
    <location>
        <begin position="1"/>
        <end position="12"/>
    </location>
</feature>
<evidence type="ECO:0000256" key="1">
    <source>
        <dbReference type="SAM" id="MobiDB-lite"/>
    </source>
</evidence>
<name>V6H948_9LEPT</name>
<dbReference type="EMBL" id="AHMM02000025">
    <property type="protein sequence ID" value="EQA35392.1"/>
    <property type="molecule type" value="Genomic_DNA"/>
</dbReference>
<protein>
    <submittedName>
        <fullName evidence="2">Uncharacterized protein</fullName>
    </submittedName>
</protein>
<organism evidence="2 3">
    <name type="scientific">Leptospira inadai serovar Lyme str. 10</name>
    <dbReference type="NCBI Taxonomy" id="1049790"/>
    <lineage>
        <taxon>Bacteria</taxon>
        <taxon>Pseudomonadati</taxon>
        <taxon>Spirochaetota</taxon>
        <taxon>Spirochaetia</taxon>
        <taxon>Leptospirales</taxon>
        <taxon>Leptospiraceae</taxon>
        <taxon>Leptospira</taxon>
    </lineage>
</organism>
<dbReference type="AlphaFoldDB" id="V6H948"/>
<reference evidence="2 3" key="1">
    <citation type="submission" date="2013-05" db="EMBL/GenBank/DDBJ databases">
        <authorList>
            <person name="Harkins D.M."/>
            <person name="Durkin A.S."/>
            <person name="Brinkac L.M."/>
            <person name="Haft D.H."/>
            <person name="Selengut J.D."/>
            <person name="Sanka R."/>
            <person name="DePew J."/>
            <person name="Purushe J."/>
            <person name="Hartskeerl R.A."/>
            <person name="Ahmed A."/>
            <person name="van der Linden H."/>
            <person name="Goris M.G.A."/>
            <person name="Vinetz J.M."/>
            <person name="Sutton G.G."/>
            <person name="Nierman W.C."/>
            <person name="Fouts D.E."/>
        </authorList>
    </citation>
    <scope>NUCLEOTIDE SEQUENCE [LARGE SCALE GENOMIC DNA]</scope>
    <source>
        <strain evidence="2 3">10</strain>
    </source>
</reference>
<evidence type="ECO:0000313" key="2">
    <source>
        <dbReference type="EMBL" id="EQA35392.1"/>
    </source>
</evidence>